<comment type="similarity">
    <text evidence="1">Belongs to the costars family.</text>
</comment>
<gene>
    <name evidence="4" type="ORF">RDB_LOCUS213381</name>
</gene>
<dbReference type="PANTHER" id="PTHR46334">
    <property type="entry name" value="COSTARS FAMILY PROTEIN ABRACL"/>
    <property type="match status" value="1"/>
</dbReference>
<dbReference type="Proteomes" id="UP000663841">
    <property type="component" value="Unassembled WGS sequence"/>
</dbReference>
<dbReference type="InterPro" id="IPR027817">
    <property type="entry name" value="Costars_dom"/>
</dbReference>
<evidence type="ECO:0000256" key="2">
    <source>
        <dbReference type="SAM" id="MobiDB-lite"/>
    </source>
</evidence>
<feature type="region of interest" description="Disordered" evidence="2">
    <location>
        <begin position="1"/>
        <end position="26"/>
    </location>
</feature>
<evidence type="ECO:0000256" key="1">
    <source>
        <dbReference type="ARBA" id="ARBA00006126"/>
    </source>
</evidence>
<dbReference type="GO" id="GO:0032970">
    <property type="term" value="P:regulation of actin filament-based process"/>
    <property type="evidence" value="ECO:0007669"/>
    <property type="project" value="TreeGrafter"/>
</dbReference>
<dbReference type="SMART" id="SM01283">
    <property type="entry name" value="Costars"/>
    <property type="match status" value="1"/>
</dbReference>
<dbReference type="FunFam" id="1.10.10.1540:FF:000002">
    <property type="entry name" value="costars family protein ABRACL"/>
    <property type="match status" value="1"/>
</dbReference>
<name>A0A8H3CGN8_9AGAM</name>
<dbReference type="EMBL" id="CAJMWW010000670">
    <property type="protein sequence ID" value="CAE6482887.1"/>
    <property type="molecule type" value="Genomic_DNA"/>
</dbReference>
<evidence type="ECO:0000313" key="5">
    <source>
        <dbReference type="Proteomes" id="UP000663841"/>
    </source>
</evidence>
<dbReference type="Pfam" id="PF14705">
    <property type="entry name" value="Costars"/>
    <property type="match status" value="1"/>
</dbReference>
<sequence length="109" mass="12105">MLTKHSSCVVKPQPPERQDATPNMNNTDKEIELLKKEIKRLGEKSADGQPGIAIVKFGKLVRDDKASNIFEALNGTLRSAKRKGVIHFEGQMLLQGAHDDVDIVLLQDE</sequence>
<evidence type="ECO:0000313" key="4">
    <source>
        <dbReference type="EMBL" id="CAE6482887.1"/>
    </source>
</evidence>
<protein>
    <recommendedName>
        <fullName evidence="3">Costars domain-containing protein</fullName>
    </recommendedName>
</protein>
<proteinExistence type="inferred from homology"/>
<dbReference type="AlphaFoldDB" id="A0A8H3CGN8"/>
<dbReference type="PANTHER" id="PTHR46334:SF1">
    <property type="entry name" value="COSTARS FAMILY PROTEIN ABRACL"/>
    <property type="match status" value="1"/>
</dbReference>
<feature type="domain" description="Costars" evidence="3">
    <location>
        <begin position="25"/>
        <end position="106"/>
    </location>
</feature>
<dbReference type="InterPro" id="IPR038095">
    <property type="entry name" value="Costars_sf"/>
</dbReference>
<comment type="caution">
    <text evidence="4">The sequence shown here is derived from an EMBL/GenBank/DDBJ whole genome shotgun (WGS) entry which is preliminary data.</text>
</comment>
<accession>A0A8H3CGN8</accession>
<organism evidence="4 5">
    <name type="scientific">Rhizoctonia solani</name>
    <dbReference type="NCBI Taxonomy" id="456999"/>
    <lineage>
        <taxon>Eukaryota</taxon>
        <taxon>Fungi</taxon>
        <taxon>Dikarya</taxon>
        <taxon>Basidiomycota</taxon>
        <taxon>Agaricomycotina</taxon>
        <taxon>Agaricomycetes</taxon>
        <taxon>Cantharellales</taxon>
        <taxon>Ceratobasidiaceae</taxon>
        <taxon>Rhizoctonia</taxon>
    </lineage>
</organism>
<reference evidence="4" key="1">
    <citation type="submission" date="2021-01" db="EMBL/GenBank/DDBJ databases">
        <authorList>
            <person name="Kaushik A."/>
        </authorList>
    </citation>
    <scope>NUCLEOTIDE SEQUENCE</scope>
    <source>
        <strain evidence="4">AG3-T5</strain>
    </source>
</reference>
<dbReference type="Gene3D" id="1.10.10.1540">
    <property type="entry name" value="Costar domain"/>
    <property type="match status" value="1"/>
</dbReference>
<evidence type="ECO:0000259" key="3">
    <source>
        <dbReference type="SMART" id="SM01283"/>
    </source>
</evidence>
<dbReference type="InterPro" id="IPR044302">
    <property type="entry name" value="Costars"/>
</dbReference>